<evidence type="ECO:0000256" key="1">
    <source>
        <dbReference type="ARBA" id="ARBA00001954"/>
    </source>
</evidence>
<accession>A0ABS4YDB0</accession>
<feature type="region of interest" description="Disordered" evidence="5">
    <location>
        <begin position="1"/>
        <end position="22"/>
    </location>
</feature>
<dbReference type="Pfam" id="PF02668">
    <property type="entry name" value="TauD"/>
    <property type="match status" value="1"/>
</dbReference>
<gene>
    <name evidence="7" type="ORF">JO379_006253</name>
</gene>
<evidence type="ECO:0000313" key="7">
    <source>
        <dbReference type="EMBL" id="MBP2406784.1"/>
    </source>
</evidence>
<evidence type="ECO:0000256" key="2">
    <source>
        <dbReference type="ARBA" id="ARBA00023002"/>
    </source>
</evidence>
<dbReference type="Gene3D" id="3.60.130.10">
    <property type="entry name" value="Clavaminate synthase-like"/>
    <property type="match status" value="1"/>
</dbReference>
<evidence type="ECO:0000259" key="6">
    <source>
        <dbReference type="Pfam" id="PF02668"/>
    </source>
</evidence>
<keyword evidence="7" id="KW-0223">Dioxygenase</keyword>
<dbReference type="EMBL" id="JAGIOH010000001">
    <property type="protein sequence ID" value="MBP2406784.1"/>
    <property type="molecule type" value="Genomic_DNA"/>
</dbReference>
<comment type="caution">
    <text evidence="7">The sequence shown here is derived from an EMBL/GenBank/DDBJ whole genome shotgun (WGS) entry which is preliminary data.</text>
</comment>
<dbReference type="GO" id="GO:0051213">
    <property type="term" value="F:dioxygenase activity"/>
    <property type="evidence" value="ECO:0007669"/>
    <property type="project" value="UniProtKB-KW"/>
</dbReference>
<feature type="compositionally biased region" description="Polar residues" evidence="5">
    <location>
        <begin position="89"/>
        <end position="100"/>
    </location>
</feature>
<dbReference type="RefSeq" id="WP_209518138.1">
    <property type="nucleotide sequence ID" value="NZ_JAGIOH010000001.1"/>
</dbReference>
<feature type="region of interest" description="Disordered" evidence="5">
    <location>
        <begin position="80"/>
        <end position="100"/>
    </location>
</feature>
<proteinExistence type="predicted"/>
<dbReference type="GeneID" id="91573094"/>
<feature type="domain" description="TauD/TfdA-like" evidence="6">
    <location>
        <begin position="40"/>
        <end position="319"/>
    </location>
</feature>
<dbReference type="InterPro" id="IPR050411">
    <property type="entry name" value="AlphaKG_dependent_hydroxylases"/>
</dbReference>
<dbReference type="InterPro" id="IPR042098">
    <property type="entry name" value="TauD-like_sf"/>
</dbReference>
<evidence type="ECO:0000256" key="5">
    <source>
        <dbReference type="SAM" id="MobiDB-lite"/>
    </source>
</evidence>
<evidence type="ECO:0000256" key="4">
    <source>
        <dbReference type="ARBA" id="ARBA00023194"/>
    </source>
</evidence>
<organism evidence="7 8">
    <name type="scientific">Streptomyces syringium</name>
    <dbReference type="NCBI Taxonomy" id="76729"/>
    <lineage>
        <taxon>Bacteria</taxon>
        <taxon>Bacillati</taxon>
        <taxon>Actinomycetota</taxon>
        <taxon>Actinomycetes</taxon>
        <taxon>Kitasatosporales</taxon>
        <taxon>Streptomycetaceae</taxon>
        <taxon>Streptomyces</taxon>
    </lineage>
</organism>
<comment type="cofactor">
    <cofactor evidence="1">
        <name>Fe(2+)</name>
        <dbReference type="ChEBI" id="CHEBI:29033"/>
    </cofactor>
</comment>
<dbReference type="InterPro" id="IPR003819">
    <property type="entry name" value="TauD/TfdA-like"/>
</dbReference>
<keyword evidence="3" id="KW-0408">Iron</keyword>
<protein>
    <submittedName>
        <fullName evidence="7">Alpha-ketoglutarate-dependent taurine dioxygenase</fullName>
    </submittedName>
</protein>
<keyword evidence="2" id="KW-0560">Oxidoreductase</keyword>
<dbReference type="PANTHER" id="PTHR10696:SF56">
    <property type="entry name" value="TAUD_TFDA-LIKE DOMAIN-CONTAINING PROTEIN"/>
    <property type="match status" value="1"/>
</dbReference>
<sequence>MSSSQPDTIGTPTWTIETGKPATTQVPRFADADEACQWLTSIHSELRAALHRHGSLYLRGLPIADIDDFAKVRDALVPRRTPYREKATPRSSYGNDVYSSTDLPPNQPIRMHNENSYTLTFPGLLLFSCLTAPEEGGATPVADCREVLRRIPDDLVARMRSAGWLLTRSYSEHISLDWRTAFAADTREDVEKYCADNLVSCEWDASDGLRTRQLRPGIIRHPETGEEVWFNHMAFWNSWSLDEELRQTLLDEFGSDGLPFETALGDGAPLTREDIDTINAAYESATLRETWQPGDVLLVDNVLCTHGRDPFRGDRRIVVAMGDPVELADCRPTVAPAPAPREDQHA</sequence>
<dbReference type="SUPFAM" id="SSF51197">
    <property type="entry name" value="Clavaminate synthase-like"/>
    <property type="match status" value="1"/>
</dbReference>
<name>A0ABS4YDB0_9ACTN</name>
<keyword evidence="4" id="KW-0045">Antibiotic biosynthesis</keyword>
<keyword evidence="8" id="KW-1185">Reference proteome</keyword>
<evidence type="ECO:0000313" key="8">
    <source>
        <dbReference type="Proteomes" id="UP001519291"/>
    </source>
</evidence>
<dbReference type="PANTHER" id="PTHR10696">
    <property type="entry name" value="GAMMA-BUTYROBETAINE HYDROXYLASE-RELATED"/>
    <property type="match status" value="1"/>
</dbReference>
<dbReference type="Proteomes" id="UP001519291">
    <property type="component" value="Unassembled WGS sequence"/>
</dbReference>
<evidence type="ECO:0000256" key="3">
    <source>
        <dbReference type="ARBA" id="ARBA00023004"/>
    </source>
</evidence>
<reference evidence="7 8" key="1">
    <citation type="submission" date="2021-03" db="EMBL/GenBank/DDBJ databases">
        <title>Sequencing the genomes of 1000 actinobacteria strains.</title>
        <authorList>
            <person name="Klenk H.-P."/>
        </authorList>
    </citation>
    <scope>NUCLEOTIDE SEQUENCE [LARGE SCALE GENOMIC DNA]</scope>
    <source>
        <strain evidence="7 8">DSM 41480</strain>
    </source>
</reference>